<dbReference type="CDD" id="cd00433">
    <property type="entry name" value="Peptidase_M17"/>
    <property type="match status" value="1"/>
</dbReference>
<dbReference type="OrthoDB" id="412814at2759"/>
<dbReference type="PANTHER" id="PTHR11963:SF48">
    <property type="entry name" value="DIPEPTIDASE B, ISOFORM A"/>
    <property type="match status" value="1"/>
</dbReference>
<keyword evidence="7" id="KW-1185">Reference proteome</keyword>
<dbReference type="Pfam" id="PF00883">
    <property type="entry name" value="Peptidase_M17"/>
    <property type="match status" value="1"/>
</dbReference>
<name>C1EA64_MICCC</name>
<dbReference type="InterPro" id="IPR000819">
    <property type="entry name" value="Peptidase_M17_C"/>
</dbReference>
<dbReference type="eggNOG" id="KOG2597">
    <property type="taxonomic scope" value="Eukaryota"/>
</dbReference>
<dbReference type="PROSITE" id="PS00631">
    <property type="entry name" value="CYTOSOL_AP"/>
    <property type="match status" value="1"/>
</dbReference>
<dbReference type="GeneID" id="8244837"/>
<reference evidence="6 7" key="1">
    <citation type="journal article" date="2009" name="Science">
        <title>Green evolution and dynamic adaptations revealed by genomes of the marine picoeukaryotes Micromonas.</title>
        <authorList>
            <person name="Worden A.Z."/>
            <person name="Lee J.H."/>
            <person name="Mock T."/>
            <person name="Rouze P."/>
            <person name="Simmons M.P."/>
            <person name="Aerts A.L."/>
            <person name="Allen A.E."/>
            <person name="Cuvelier M.L."/>
            <person name="Derelle E."/>
            <person name="Everett M.V."/>
            <person name="Foulon E."/>
            <person name="Grimwood J."/>
            <person name="Gundlach H."/>
            <person name="Henrissat B."/>
            <person name="Napoli C."/>
            <person name="McDonald S.M."/>
            <person name="Parker M.S."/>
            <person name="Rombauts S."/>
            <person name="Salamov A."/>
            <person name="Von Dassow P."/>
            <person name="Badger J.H."/>
            <person name="Coutinho P.M."/>
            <person name="Demir E."/>
            <person name="Dubchak I."/>
            <person name="Gentemann C."/>
            <person name="Eikrem W."/>
            <person name="Gready J.E."/>
            <person name="John U."/>
            <person name="Lanier W."/>
            <person name="Lindquist E.A."/>
            <person name="Lucas S."/>
            <person name="Mayer K.F."/>
            <person name="Moreau H."/>
            <person name="Not F."/>
            <person name="Otillar R."/>
            <person name="Panaud O."/>
            <person name="Pangilinan J."/>
            <person name="Paulsen I."/>
            <person name="Piegu B."/>
            <person name="Poliakov A."/>
            <person name="Robbens S."/>
            <person name="Schmutz J."/>
            <person name="Toulza E."/>
            <person name="Wyss T."/>
            <person name="Zelensky A."/>
            <person name="Zhou K."/>
            <person name="Armbrust E.V."/>
            <person name="Bhattacharya D."/>
            <person name="Goodenough U.W."/>
            <person name="Van de Peer Y."/>
            <person name="Grigoriev I.V."/>
        </authorList>
    </citation>
    <scope>NUCLEOTIDE SEQUENCE [LARGE SCALE GENOMIC DNA]</scope>
    <source>
        <strain evidence="7">RCC299 / NOUM17</strain>
    </source>
</reference>
<dbReference type="OMA" id="CFPVVYC"/>
<dbReference type="InParanoid" id="C1EA64"/>
<dbReference type="PRINTS" id="PR00481">
    <property type="entry name" value="LAMNOPPTDASE"/>
</dbReference>
<dbReference type="EMBL" id="CP001328">
    <property type="protein sequence ID" value="ACO65151.1"/>
    <property type="molecule type" value="Genomic_DNA"/>
</dbReference>
<keyword evidence="2 6" id="KW-0031">Aminopeptidase</keyword>
<evidence type="ECO:0000259" key="5">
    <source>
        <dbReference type="PROSITE" id="PS00631"/>
    </source>
</evidence>
<dbReference type="STRING" id="296587.C1EA64"/>
<evidence type="ECO:0000256" key="3">
    <source>
        <dbReference type="ARBA" id="ARBA00022670"/>
    </source>
</evidence>
<dbReference type="Proteomes" id="UP000002009">
    <property type="component" value="Chromosome 7"/>
</dbReference>
<proteinExistence type="inferred from homology"/>
<dbReference type="InterPro" id="IPR041417">
    <property type="entry name" value="NPEPL1_N"/>
</dbReference>
<keyword evidence="3" id="KW-0645">Protease</keyword>
<evidence type="ECO:0000256" key="1">
    <source>
        <dbReference type="ARBA" id="ARBA00009528"/>
    </source>
</evidence>
<keyword evidence="4" id="KW-0378">Hydrolase</keyword>
<evidence type="ECO:0000313" key="7">
    <source>
        <dbReference type="Proteomes" id="UP000002009"/>
    </source>
</evidence>
<dbReference type="RefSeq" id="XP_002503893.1">
    <property type="nucleotide sequence ID" value="XM_002503847.1"/>
</dbReference>
<dbReference type="PANTHER" id="PTHR11963">
    <property type="entry name" value="LEUCINE AMINOPEPTIDASE-RELATED"/>
    <property type="match status" value="1"/>
</dbReference>
<dbReference type="AlphaFoldDB" id="C1EA64"/>
<organism evidence="6 7">
    <name type="scientific">Micromonas commoda (strain RCC299 / NOUM17 / CCMP2709)</name>
    <name type="common">Picoplanktonic green alga</name>
    <dbReference type="NCBI Taxonomy" id="296587"/>
    <lineage>
        <taxon>Eukaryota</taxon>
        <taxon>Viridiplantae</taxon>
        <taxon>Chlorophyta</taxon>
        <taxon>Mamiellophyceae</taxon>
        <taxon>Mamiellales</taxon>
        <taxon>Mamiellaceae</taxon>
        <taxon>Micromonas</taxon>
    </lineage>
</organism>
<evidence type="ECO:0000256" key="4">
    <source>
        <dbReference type="ARBA" id="ARBA00022801"/>
    </source>
</evidence>
<protein>
    <submittedName>
        <fullName evidence="6">Aminopeptidase</fullName>
    </submittedName>
</protein>
<dbReference type="GO" id="GO:0006508">
    <property type="term" value="P:proteolysis"/>
    <property type="evidence" value="ECO:0007669"/>
    <property type="project" value="UniProtKB-KW"/>
</dbReference>
<comment type="similarity">
    <text evidence="1">Belongs to the peptidase M17 family.</text>
</comment>
<evidence type="ECO:0000256" key="2">
    <source>
        <dbReference type="ARBA" id="ARBA00022438"/>
    </source>
</evidence>
<evidence type="ECO:0000313" key="6">
    <source>
        <dbReference type="EMBL" id="ACO65151.1"/>
    </source>
</evidence>
<dbReference type="InterPro" id="IPR011356">
    <property type="entry name" value="Leucine_aapep/pepB"/>
</dbReference>
<dbReference type="Pfam" id="PF18295">
    <property type="entry name" value="Pdase_M17_N2"/>
    <property type="match status" value="1"/>
</dbReference>
<dbReference type="GO" id="GO:0070006">
    <property type="term" value="F:metalloaminopeptidase activity"/>
    <property type="evidence" value="ECO:0007669"/>
    <property type="project" value="InterPro"/>
</dbReference>
<sequence length="612" mass="63032">MATSSCPAFVSAPRAAVIGAASRAIVARRVAPTGAKRRVASTIVPRASADAPPVPAVDIPDTNDEWEAVSPVDFAADVSAALAADKVVILGKRGALRSPGFVASLPESLRTVWLEAVAAVQAGDNGGKRSIMVPWDNGGRLKDVLIGVLPTAVSRHNCPAAAFAVNALLAGCQPPAHGQTLGVITALTSTSDAVPIAVAVARHFPTYTAKSVRGGGRGGVERGRIALRGRVLVAQTCASPLSCDLDAETRARVVAVSRAVRLASRVVDTPPAAMDPDALVGEAAAVAAELAGPTHGLDVSWDALRYDALKACGFGGLVAVGDAAARDGREPALVHVKYRPSGGAPGSRLRKIALVGKGITYDTGGLQIKGKSGMPGMKTDMGGAAATLGAFKALCQLRPQHVELHLVLCIAENAVGPGAFRPDDVVTPLSGRTVEINNTDAEGRLVLADGVAYASGTLGCDDVIDVATLTGAQMIATGKNFAGVLSDDEAMERACVDAGRASGDLAHPLPYAPEFFTKEFGSKIADMKNSVKDRTNAQTSCAGQFIANHLDRGWNKADPDASGEEETEGRIRRRWLHVDMAGPATNKDGRGTGYGVALLVHLISGELYADGK</sequence>
<gene>
    <name evidence="6" type="ORF">MICPUN_59962</name>
</gene>
<dbReference type="Gene3D" id="3.40.630.10">
    <property type="entry name" value="Zn peptidases"/>
    <property type="match status" value="1"/>
</dbReference>
<dbReference type="GO" id="GO:0030145">
    <property type="term" value="F:manganese ion binding"/>
    <property type="evidence" value="ECO:0007669"/>
    <property type="project" value="InterPro"/>
</dbReference>
<dbReference type="KEGG" id="mis:MICPUN_59962"/>
<accession>C1EA64</accession>
<dbReference type="SUPFAM" id="SSF53187">
    <property type="entry name" value="Zn-dependent exopeptidases"/>
    <property type="match status" value="1"/>
</dbReference>
<dbReference type="GO" id="GO:0005737">
    <property type="term" value="C:cytoplasm"/>
    <property type="evidence" value="ECO:0007669"/>
    <property type="project" value="InterPro"/>
</dbReference>
<dbReference type="Gene3D" id="3.40.50.10590">
    <property type="entry name" value="Zn-dependent exopeptidases"/>
    <property type="match status" value="1"/>
</dbReference>
<feature type="domain" description="Cytosol aminopeptidase" evidence="5">
    <location>
        <begin position="438"/>
        <end position="445"/>
    </location>
</feature>